<evidence type="ECO:0008006" key="3">
    <source>
        <dbReference type="Google" id="ProtNLM"/>
    </source>
</evidence>
<sequence>MTSSEILLAQEHDRDRLRRYARSGDMVRVRRGAYTEAVEHRPRDLVLLKVQALHRQLRAEHVFSHKAAAVLHGLPTWTLPERIDLIQRYHAGSRASHDVARHRTALPSDQVTTTAGVPVTNLARTVVDCALTLHPMEALVIADAACRANLDVGEALKILGARRNRRGTLAARHVITSADGGAQSVWESRTRYILLRAGVPELVTQMPVRTRLGTFHTDLGIPRLGVGIEFDGKVKYRTGALRIGHDGADELFREKRRGDAIAEAVTLVRTTAADRPDALVDRVVHHLPPDLRELLRVDRRMPPAL</sequence>
<evidence type="ECO:0000313" key="2">
    <source>
        <dbReference type="Proteomes" id="UP000664617"/>
    </source>
</evidence>
<dbReference type="RefSeq" id="WP_207275029.1">
    <property type="nucleotide sequence ID" value="NZ_JAFMPK010000034.1"/>
</dbReference>
<name>A0ABS3I7T3_9MICO</name>
<evidence type="ECO:0000313" key="1">
    <source>
        <dbReference type="EMBL" id="MBO0609070.1"/>
    </source>
</evidence>
<dbReference type="Proteomes" id="UP000664617">
    <property type="component" value="Unassembled WGS sequence"/>
</dbReference>
<reference evidence="2" key="2">
    <citation type="submission" date="2023-07" db="EMBL/GenBank/DDBJ databases">
        <title>Myceligenerans salitolerans sp. nov., a halotolerant actinomycete isolated from a salt lake in Xinjiang, China.</title>
        <authorList>
            <person name="Guan T."/>
        </authorList>
    </citation>
    <scope>NUCLEOTIDE SEQUENCE [LARGE SCALE GENOMIC DNA]</scope>
    <source>
        <strain evidence="2">XHU 5031</strain>
    </source>
</reference>
<gene>
    <name evidence="1" type="ORF">J0911_08500</name>
</gene>
<comment type="caution">
    <text evidence="1">The sequence shown here is derived from an EMBL/GenBank/DDBJ whole genome shotgun (WGS) entry which is preliminary data.</text>
</comment>
<reference evidence="1 2" key="1">
    <citation type="submission" date="2021-03" db="EMBL/GenBank/DDBJ databases">
        <authorList>
            <person name="Xin L."/>
        </authorList>
    </citation>
    <scope>NUCLEOTIDE SEQUENCE [LARGE SCALE GENOMIC DNA]</scope>
    <source>
        <strain evidence="1 2">XHU 5031</strain>
    </source>
</reference>
<protein>
    <recommendedName>
        <fullName evidence="3">AbiEi antitoxin C-terminal domain-containing protein</fullName>
    </recommendedName>
</protein>
<organism evidence="1 2">
    <name type="scientific">Myceligenerans salitolerans</name>
    <dbReference type="NCBI Taxonomy" id="1230528"/>
    <lineage>
        <taxon>Bacteria</taxon>
        <taxon>Bacillati</taxon>
        <taxon>Actinomycetota</taxon>
        <taxon>Actinomycetes</taxon>
        <taxon>Micrococcales</taxon>
        <taxon>Promicromonosporaceae</taxon>
        <taxon>Myceligenerans</taxon>
    </lineage>
</organism>
<dbReference type="EMBL" id="JAFMPK010000034">
    <property type="protein sequence ID" value="MBO0609070.1"/>
    <property type="molecule type" value="Genomic_DNA"/>
</dbReference>
<proteinExistence type="predicted"/>
<keyword evidence="2" id="KW-1185">Reference proteome</keyword>
<accession>A0ABS3I7T3</accession>